<dbReference type="PIRSF" id="PIRSF001439">
    <property type="entry name" value="CryM"/>
    <property type="match status" value="1"/>
</dbReference>
<organism evidence="1 2">
    <name type="scientific">Marininema mesophilum</name>
    <dbReference type="NCBI Taxonomy" id="1048340"/>
    <lineage>
        <taxon>Bacteria</taxon>
        <taxon>Bacillati</taxon>
        <taxon>Bacillota</taxon>
        <taxon>Bacilli</taxon>
        <taxon>Bacillales</taxon>
        <taxon>Thermoactinomycetaceae</taxon>
        <taxon>Marininema</taxon>
    </lineage>
</organism>
<dbReference type="PANTHER" id="PTHR13812:SF19">
    <property type="entry name" value="KETIMINE REDUCTASE MU-CRYSTALLIN"/>
    <property type="match status" value="1"/>
</dbReference>
<dbReference type="STRING" id="1048340.SAMN05444487_101160"/>
<gene>
    <name evidence="1" type="ORF">SAMN05444487_101160</name>
</gene>
<dbReference type="InterPro" id="IPR023401">
    <property type="entry name" value="ODC_N"/>
</dbReference>
<dbReference type="Gene3D" id="3.30.1780.10">
    <property type="entry name" value="ornithine cyclodeaminase, domain 1"/>
    <property type="match status" value="1"/>
</dbReference>
<accession>A0A1H2QAD5</accession>
<sequence>MLYLNTEHIQTLGIDWDETVRVIGETVRYIQEGAYHQPIKPYLQFPNPSNRIIAMPAYVGADVNMAGIKWIASFPKNIDQGMQRAHSLTILNDANNGCPIAMFNTAIISGIRTASVTGLMIQEALKDRHLQDLKVGLLGFGPIGQLHLQMLTALFADSITEVHLYDVREIDRTAIPEQIATRTHIVDKWEDAYEGADLFITCTVSASGYIDKKPKKGALLLNVSLRDFKPVMLDYDLAVVVDSWEEVCRANTDIEVMAKERGLQKEETFSMTDVVCKGVLQEIPDNKTLYFNPMGMASFDIAIAAYYYRQAGEKGVGQTLQ</sequence>
<dbReference type="Gene3D" id="3.40.50.720">
    <property type="entry name" value="NAD(P)-binding Rossmann-like Domain"/>
    <property type="match status" value="1"/>
</dbReference>
<dbReference type="PANTHER" id="PTHR13812">
    <property type="entry name" value="KETIMINE REDUCTASE MU-CRYSTALLIN"/>
    <property type="match status" value="1"/>
</dbReference>
<dbReference type="Proteomes" id="UP000198534">
    <property type="component" value="Unassembled WGS sequence"/>
</dbReference>
<evidence type="ECO:0000313" key="1">
    <source>
        <dbReference type="EMBL" id="SDW04207.1"/>
    </source>
</evidence>
<name>A0A1H2QAD5_9BACL</name>
<dbReference type="AlphaFoldDB" id="A0A1H2QAD5"/>
<protein>
    <submittedName>
        <fullName evidence="1">Ornithine cyclodeaminase</fullName>
    </submittedName>
</protein>
<dbReference type="RefSeq" id="WP_091734712.1">
    <property type="nucleotide sequence ID" value="NZ_FNNQ01000001.1"/>
</dbReference>
<dbReference type="InterPro" id="IPR036291">
    <property type="entry name" value="NAD(P)-bd_dom_sf"/>
</dbReference>
<dbReference type="GO" id="GO:0005737">
    <property type="term" value="C:cytoplasm"/>
    <property type="evidence" value="ECO:0007669"/>
    <property type="project" value="TreeGrafter"/>
</dbReference>
<dbReference type="InterPro" id="IPR003462">
    <property type="entry name" value="ODC_Mu_crystall"/>
</dbReference>
<reference evidence="1 2" key="1">
    <citation type="submission" date="2016-10" db="EMBL/GenBank/DDBJ databases">
        <authorList>
            <person name="de Groot N.N."/>
        </authorList>
    </citation>
    <scope>NUCLEOTIDE SEQUENCE [LARGE SCALE GENOMIC DNA]</scope>
    <source>
        <strain evidence="1 2">DSM 45610</strain>
    </source>
</reference>
<dbReference type="OrthoDB" id="9792005at2"/>
<dbReference type="EMBL" id="FNNQ01000001">
    <property type="protein sequence ID" value="SDW04207.1"/>
    <property type="molecule type" value="Genomic_DNA"/>
</dbReference>
<proteinExistence type="predicted"/>
<dbReference type="SUPFAM" id="SSF51735">
    <property type="entry name" value="NAD(P)-binding Rossmann-fold domains"/>
    <property type="match status" value="1"/>
</dbReference>
<dbReference type="Pfam" id="PF02423">
    <property type="entry name" value="OCD_Mu_crystall"/>
    <property type="match status" value="1"/>
</dbReference>
<keyword evidence="2" id="KW-1185">Reference proteome</keyword>
<evidence type="ECO:0000313" key="2">
    <source>
        <dbReference type="Proteomes" id="UP000198534"/>
    </source>
</evidence>